<dbReference type="PANTHER" id="PTHR21724">
    <property type="entry name" value="SHKT DOMAIN-CONTAINING PROTEIN"/>
    <property type="match status" value="1"/>
</dbReference>
<evidence type="ECO:0000256" key="1">
    <source>
        <dbReference type="PROSITE-ProRule" id="PRU01005"/>
    </source>
</evidence>
<sequence>MSYLARLVLVLPALFVCCHGNTCVDKLPDCAEYTKSSCQGPYLSWAYQNCPAFCGFCHQECEDKRSDCHEFGAGMCQEPYRTWARANCAQYCGFCGTELECLYTPWADISPCTRTCGGGFKVQVRAFSLVPKGTPLADDCDEDLYRNKTCNIDACPTPKPSHVVDATTKTPVEVPGPVSVVDTGFSGPHIPVDVVTGVATAGAGALGGIALGTLLTDLLPAFAFSLIGKRDINEHQKDFDDIVKSILENQLSN</sequence>
<dbReference type="SMART" id="SM00254">
    <property type="entry name" value="ShKT"/>
    <property type="match status" value="2"/>
</dbReference>
<keyword evidence="4" id="KW-1185">Reference proteome</keyword>
<dbReference type="InterPro" id="IPR036383">
    <property type="entry name" value="TSP1_rpt_sf"/>
</dbReference>
<feature type="signal peptide" evidence="2">
    <location>
        <begin position="1"/>
        <end position="20"/>
    </location>
</feature>
<dbReference type="Pfam" id="PF00090">
    <property type="entry name" value="TSP_1"/>
    <property type="match status" value="1"/>
</dbReference>
<dbReference type="Pfam" id="PF01549">
    <property type="entry name" value="ShK"/>
    <property type="match status" value="2"/>
</dbReference>
<organism evidence="4 5">
    <name type="scientific">Crassostrea virginica</name>
    <name type="common">Eastern oyster</name>
    <dbReference type="NCBI Taxonomy" id="6565"/>
    <lineage>
        <taxon>Eukaryota</taxon>
        <taxon>Metazoa</taxon>
        <taxon>Spiralia</taxon>
        <taxon>Lophotrochozoa</taxon>
        <taxon>Mollusca</taxon>
        <taxon>Bivalvia</taxon>
        <taxon>Autobranchia</taxon>
        <taxon>Pteriomorphia</taxon>
        <taxon>Ostreida</taxon>
        <taxon>Ostreoidea</taxon>
        <taxon>Ostreidae</taxon>
        <taxon>Crassostrea</taxon>
    </lineage>
</organism>
<feature type="domain" description="ShKT" evidence="3">
    <location>
        <begin position="23"/>
        <end position="57"/>
    </location>
</feature>
<dbReference type="SUPFAM" id="SSF82895">
    <property type="entry name" value="TSP-1 type 1 repeat"/>
    <property type="match status" value="1"/>
</dbReference>
<dbReference type="Gene3D" id="1.10.10.1940">
    <property type="match status" value="2"/>
</dbReference>
<dbReference type="PANTHER" id="PTHR21724:SF109">
    <property type="entry name" value="SHKT DOMAIN-CONTAINING PROTEIN"/>
    <property type="match status" value="1"/>
</dbReference>
<evidence type="ECO:0000313" key="4">
    <source>
        <dbReference type="Proteomes" id="UP000694844"/>
    </source>
</evidence>
<dbReference type="Proteomes" id="UP000694844">
    <property type="component" value="Chromosome 9"/>
</dbReference>
<dbReference type="PROSITE" id="PS50092">
    <property type="entry name" value="TSP1"/>
    <property type="match status" value="1"/>
</dbReference>
<feature type="chain" id="PRO_5034697146" evidence="2">
    <location>
        <begin position="21"/>
        <end position="253"/>
    </location>
</feature>
<dbReference type="Gene3D" id="2.20.100.10">
    <property type="entry name" value="Thrombospondin type-1 (TSP1) repeat"/>
    <property type="match status" value="1"/>
</dbReference>
<accession>A0A8B8BIV8</accession>
<keyword evidence="2" id="KW-0732">Signal</keyword>
<dbReference type="SMART" id="SM00209">
    <property type="entry name" value="TSP1"/>
    <property type="match status" value="1"/>
</dbReference>
<reference evidence="5" key="1">
    <citation type="submission" date="2025-08" db="UniProtKB">
        <authorList>
            <consortium name="RefSeq"/>
        </authorList>
    </citation>
    <scope>IDENTIFICATION</scope>
    <source>
        <tissue evidence="5">Whole sample</tissue>
    </source>
</reference>
<dbReference type="InterPro" id="IPR000884">
    <property type="entry name" value="TSP1_rpt"/>
</dbReference>
<protein>
    <submittedName>
        <fullName evidence="5">Uncharacterized protein LOC111110915</fullName>
    </submittedName>
</protein>
<gene>
    <name evidence="5" type="primary">LOC111110915</name>
</gene>
<evidence type="ECO:0000256" key="2">
    <source>
        <dbReference type="SAM" id="SignalP"/>
    </source>
</evidence>
<dbReference type="KEGG" id="cvn:111110915"/>
<feature type="disulfide bond" evidence="1">
    <location>
        <begin position="23"/>
        <end position="57"/>
    </location>
</feature>
<dbReference type="OrthoDB" id="6129308at2759"/>
<dbReference type="RefSeq" id="XP_022303292.1">
    <property type="nucleotide sequence ID" value="XM_022447584.1"/>
</dbReference>
<comment type="caution">
    <text evidence="1">Lacks conserved residue(s) required for the propagation of feature annotation.</text>
</comment>
<dbReference type="PROSITE" id="PS51670">
    <property type="entry name" value="SHKT"/>
    <property type="match status" value="1"/>
</dbReference>
<dbReference type="AlphaFoldDB" id="A0A8B8BIV8"/>
<name>A0A8B8BIV8_CRAVI</name>
<proteinExistence type="predicted"/>
<evidence type="ECO:0000313" key="5">
    <source>
        <dbReference type="RefSeq" id="XP_022303292.1"/>
    </source>
</evidence>
<keyword evidence="1" id="KW-1015">Disulfide bond</keyword>
<evidence type="ECO:0000259" key="3">
    <source>
        <dbReference type="PROSITE" id="PS51670"/>
    </source>
</evidence>
<dbReference type="InterPro" id="IPR003582">
    <property type="entry name" value="ShKT_dom"/>
</dbReference>
<dbReference type="GeneID" id="111110915"/>